<dbReference type="Gene3D" id="1.25.40.420">
    <property type="match status" value="1"/>
</dbReference>
<dbReference type="SMART" id="SM00225">
    <property type="entry name" value="BTB"/>
    <property type="match status" value="1"/>
</dbReference>
<proteinExistence type="inferred from homology"/>
<sequence length="362" mass="40429">MAHAGFRTKPLMSASTIFAARARGYHLLTIDGYSCTKDLPTGKSLQSHQFTVGGHRWHINYYPNGEKSESEDYISIFLFLDEDANTEVKAQYIFRLIDKVEEQAPSLTSVVAKNFVGKSGWGTAKFIKREAFEKSKYLSADSFAIRCDIVVIDEFRTEMAKTSGTKSFVTVPPSDLNQHLGDLLNTKKGADVVFEVGDEKFHAHRWLLAARSPVFSAELFGSMKEGDAAGVVHITDMQPQVFKALLRFVYTDSLPETKTEEDEEDVMCQHLLVAADRYNMERLKLICEENLCEYIDVGSVATILALAEQHHCVGLKKACFDFLSCPANRSAVVATEGFQHVYRSCPSVVMELIAMPSRPLAE</sequence>
<dbReference type="PROSITE" id="PS50097">
    <property type="entry name" value="BTB"/>
    <property type="match status" value="1"/>
</dbReference>
<dbReference type="Gene3D" id="2.60.210.10">
    <property type="entry name" value="Apoptosis, Tumor Necrosis Factor Receptor Associated Protein 2, Chain A"/>
    <property type="match status" value="1"/>
</dbReference>
<dbReference type="Gene3D" id="3.30.710.10">
    <property type="entry name" value="Potassium Channel Kv1.1, Chain A"/>
    <property type="match status" value="1"/>
</dbReference>
<dbReference type="FunFam" id="3.30.710.10:FF:000159">
    <property type="entry name" value="Speckle-type POZ protein B"/>
    <property type="match status" value="1"/>
</dbReference>
<reference evidence="5" key="1">
    <citation type="submission" date="2023-07" db="EMBL/GenBank/DDBJ databases">
        <title>A chromosome-level genome assembly of Lolium multiflorum.</title>
        <authorList>
            <person name="Chen Y."/>
            <person name="Copetti D."/>
            <person name="Kolliker R."/>
            <person name="Studer B."/>
        </authorList>
    </citation>
    <scope>NUCLEOTIDE SEQUENCE</scope>
    <source>
        <strain evidence="5">02402/16</strain>
        <tissue evidence="5">Leaf</tissue>
    </source>
</reference>
<keyword evidence="6" id="KW-1185">Reference proteome</keyword>
<evidence type="ECO:0000259" key="3">
    <source>
        <dbReference type="PROSITE" id="PS50097"/>
    </source>
</evidence>
<dbReference type="InterPro" id="IPR008974">
    <property type="entry name" value="TRAF-like"/>
</dbReference>
<comment type="caution">
    <text evidence="5">The sequence shown here is derived from an EMBL/GenBank/DDBJ whole genome shotgun (WGS) entry which is preliminary data.</text>
</comment>
<dbReference type="CDD" id="cd18280">
    <property type="entry name" value="BTB_POZ_BPM_plant"/>
    <property type="match status" value="1"/>
</dbReference>
<feature type="domain" description="MATH" evidence="4">
    <location>
        <begin position="23"/>
        <end position="149"/>
    </location>
</feature>
<dbReference type="AlphaFoldDB" id="A0AAD8WID1"/>
<comment type="similarity">
    <text evidence="2">Belongs to the Tdpoz family.</text>
</comment>
<dbReference type="PANTHER" id="PTHR26379">
    <property type="entry name" value="BTB/POZ AND MATH DOMAIN-CONTAINING PROTEIN 1"/>
    <property type="match status" value="1"/>
</dbReference>
<dbReference type="SUPFAM" id="SSF49599">
    <property type="entry name" value="TRAF domain-like"/>
    <property type="match status" value="1"/>
</dbReference>
<gene>
    <name evidence="5" type="ORF">QYE76_051035</name>
</gene>
<name>A0AAD8WID1_LOLMU</name>
<dbReference type="SMART" id="SM00061">
    <property type="entry name" value="MATH"/>
    <property type="match status" value="1"/>
</dbReference>
<dbReference type="PANTHER" id="PTHR26379:SF429">
    <property type="entry name" value="OS10G0428900 PROTEIN"/>
    <property type="match status" value="1"/>
</dbReference>
<comment type="pathway">
    <text evidence="1">Protein modification; protein ubiquitination.</text>
</comment>
<evidence type="ECO:0000259" key="4">
    <source>
        <dbReference type="PROSITE" id="PS50144"/>
    </source>
</evidence>
<dbReference type="GO" id="GO:0016567">
    <property type="term" value="P:protein ubiquitination"/>
    <property type="evidence" value="ECO:0007669"/>
    <property type="project" value="InterPro"/>
</dbReference>
<dbReference type="InterPro" id="IPR002083">
    <property type="entry name" value="MATH/TRAF_dom"/>
</dbReference>
<dbReference type="CDD" id="cd00121">
    <property type="entry name" value="MATH"/>
    <property type="match status" value="1"/>
</dbReference>
<dbReference type="InterPro" id="IPR056423">
    <property type="entry name" value="BACK_BPM_SPOP"/>
</dbReference>
<dbReference type="InterPro" id="IPR011333">
    <property type="entry name" value="SKP1/BTB/POZ_sf"/>
</dbReference>
<dbReference type="InterPro" id="IPR045005">
    <property type="entry name" value="BPM1-6"/>
</dbReference>
<protein>
    <submittedName>
        <fullName evidence="5">Uncharacterized protein</fullName>
    </submittedName>
</protein>
<evidence type="ECO:0000313" key="6">
    <source>
        <dbReference type="Proteomes" id="UP001231189"/>
    </source>
</evidence>
<evidence type="ECO:0000256" key="1">
    <source>
        <dbReference type="ARBA" id="ARBA00004906"/>
    </source>
</evidence>
<dbReference type="Pfam" id="PF22486">
    <property type="entry name" value="MATH_2"/>
    <property type="match status" value="1"/>
</dbReference>
<dbReference type="Pfam" id="PF24570">
    <property type="entry name" value="BACK_BPM_SPOP"/>
    <property type="match status" value="1"/>
</dbReference>
<evidence type="ECO:0000313" key="5">
    <source>
        <dbReference type="EMBL" id="KAK1662876.1"/>
    </source>
</evidence>
<organism evidence="5 6">
    <name type="scientific">Lolium multiflorum</name>
    <name type="common">Italian ryegrass</name>
    <name type="synonym">Lolium perenne subsp. multiflorum</name>
    <dbReference type="NCBI Taxonomy" id="4521"/>
    <lineage>
        <taxon>Eukaryota</taxon>
        <taxon>Viridiplantae</taxon>
        <taxon>Streptophyta</taxon>
        <taxon>Embryophyta</taxon>
        <taxon>Tracheophyta</taxon>
        <taxon>Spermatophyta</taxon>
        <taxon>Magnoliopsida</taxon>
        <taxon>Liliopsida</taxon>
        <taxon>Poales</taxon>
        <taxon>Poaceae</taxon>
        <taxon>BOP clade</taxon>
        <taxon>Pooideae</taxon>
        <taxon>Poodae</taxon>
        <taxon>Poeae</taxon>
        <taxon>Poeae Chloroplast Group 2 (Poeae type)</taxon>
        <taxon>Loliodinae</taxon>
        <taxon>Loliinae</taxon>
        <taxon>Lolium</taxon>
    </lineage>
</organism>
<dbReference type="Pfam" id="PF00651">
    <property type="entry name" value="BTB"/>
    <property type="match status" value="1"/>
</dbReference>
<dbReference type="Proteomes" id="UP001231189">
    <property type="component" value="Unassembled WGS sequence"/>
</dbReference>
<feature type="domain" description="BTB" evidence="3">
    <location>
        <begin position="190"/>
        <end position="258"/>
    </location>
</feature>
<accession>A0AAD8WID1</accession>
<dbReference type="InterPro" id="IPR000210">
    <property type="entry name" value="BTB/POZ_dom"/>
</dbReference>
<dbReference type="SUPFAM" id="SSF54695">
    <property type="entry name" value="POZ domain"/>
    <property type="match status" value="1"/>
</dbReference>
<dbReference type="PROSITE" id="PS50144">
    <property type="entry name" value="MATH"/>
    <property type="match status" value="1"/>
</dbReference>
<evidence type="ECO:0000256" key="2">
    <source>
        <dbReference type="ARBA" id="ARBA00010846"/>
    </source>
</evidence>
<dbReference type="EMBL" id="JAUUTY010000003">
    <property type="protein sequence ID" value="KAK1662876.1"/>
    <property type="molecule type" value="Genomic_DNA"/>
</dbReference>